<keyword evidence="3" id="KW-1185">Reference proteome</keyword>
<evidence type="ECO:0000256" key="1">
    <source>
        <dbReference type="SAM" id="MobiDB-lite"/>
    </source>
</evidence>
<feature type="compositionally biased region" description="Low complexity" evidence="1">
    <location>
        <begin position="74"/>
        <end position="92"/>
    </location>
</feature>
<comment type="caution">
    <text evidence="2">The sequence shown here is derived from an EMBL/GenBank/DDBJ whole genome shotgun (WGS) entry which is preliminary data.</text>
</comment>
<dbReference type="RefSeq" id="XP_049261620.1">
    <property type="nucleotide sequence ID" value="XM_049409110.1"/>
</dbReference>
<dbReference type="EMBL" id="JAGSYN010000220">
    <property type="protein sequence ID" value="KAG7661387.1"/>
    <property type="molecule type" value="Genomic_DNA"/>
</dbReference>
<feature type="compositionally biased region" description="Polar residues" evidence="1">
    <location>
        <begin position="463"/>
        <end position="478"/>
    </location>
</feature>
<dbReference type="OrthoDB" id="4018477at2759"/>
<evidence type="ECO:0000313" key="3">
    <source>
        <dbReference type="Proteomes" id="UP000694255"/>
    </source>
</evidence>
<sequence>MSLTTNRIALAPIKESHLNSTPSSNASTPKKRPSLVSMNKQFAGNFSKKKADLITRSFTISESATSLSKTFSPFQSLSFSDSRSTSNNSSSSVRIKVIKPNNQNKNDAAGLAATKLKLKLQLALYKIQQKQSTITRPITKNTKMVADETTTIKFNSATSLKFLSPPNSAKSSSFTSPTRQTPVINPIGEFASLPTPPEPRNYSSSVNINLETKTKLLAAVNNEHEQRPSLSKIAHSKQLSVKRRIQKLKLYQIRKDSIFYSDNNHGKLPLVPGETNTNPIRTSSSNSLNIATAGPTFSTCSNGNLASMINTTNSLIFPFATNSTYHCATNNNHPDSTSPKAKEASSLPSILLNPPGTNQSFSASHATYLPSINKILRTPIKKANSTRYYQQNIANNNNHSGRLTRLHTTSDDTTIDEDVDMTIINNTTTVEHDTTIAERNDGDEDEEDDDEDEDDMDARKKSVLSSSPLPNHFGTPNSFSIAKSLLQLGGHQM</sequence>
<name>A0A8J5QHU0_9ASCO</name>
<dbReference type="Proteomes" id="UP000694255">
    <property type="component" value="Unassembled WGS sequence"/>
</dbReference>
<proteinExistence type="predicted"/>
<dbReference type="GeneID" id="73471882"/>
<dbReference type="AlphaFoldDB" id="A0A8J5QHU0"/>
<organism evidence="2 3">
    <name type="scientific">[Candida] subhashii</name>
    <dbReference type="NCBI Taxonomy" id="561895"/>
    <lineage>
        <taxon>Eukaryota</taxon>
        <taxon>Fungi</taxon>
        <taxon>Dikarya</taxon>
        <taxon>Ascomycota</taxon>
        <taxon>Saccharomycotina</taxon>
        <taxon>Pichiomycetes</taxon>
        <taxon>Debaryomycetaceae</taxon>
        <taxon>Spathaspora</taxon>
    </lineage>
</organism>
<accession>A0A8J5QHU0</accession>
<feature type="compositionally biased region" description="Acidic residues" evidence="1">
    <location>
        <begin position="441"/>
        <end position="456"/>
    </location>
</feature>
<feature type="compositionally biased region" description="Polar residues" evidence="1">
    <location>
        <begin position="18"/>
        <end position="28"/>
    </location>
</feature>
<gene>
    <name evidence="2" type="ORF">J8A68_005082</name>
</gene>
<feature type="region of interest" description="Disordered" evidence="1">
    <location>
        <begin position="427"/>
        <end position="478"/>
    </location>
</feature>
<feature type="region of interest" description="Disordered" evidence="1">
    <location>
        <begin position="74"/>
        <end position="93"/>
    </location>
</feature>
<feature type="region of interest" description="Disordered" evidence="1">
    <location>
        <begin position="14"/>
        <end position="35"/>
    </location>
</feature>
<feature type="compositionally biased region" description="Basic and acidic residues" evidence="1">
    <location>
        <begin position="430"/>
        <end position="440"/>
    </location>
</feature>
<reference evidence="2 3" key="1">
    <citation type="journal article" date="2021" name="DNA Res.">
        <title>Genome analysis of Candida subhashii reveals its hybrid nature and dual mitochondrial genome conformations.</title>
        <authorList>
            <person name="Mixao V."/>
            <person name="Hegedusova E."/>
            <person name="Saus E."/>
            <person name="Pryszcz L.P."/>
            <person name="Cillingova A."/>
            <person name="Nosek J."/>
            <person name="Gabaldon T."/>
        </authorList>
    </citation>
    <scope>NUCLEOTIDE SEQUENCE [LARGE SCALE GENOMIC DNA]</scope>
    <source>
        <strain evidence="2 3">CBS 10753</strain>
    </source>
</reference>
<protein>
    <submittedName>
        <fullName evidence="2">Uncharacterized protein</fullName>
    </submittedName>
</protein>
<evidence type="ECO:0000313" key="2">
    <source>
        <dbReference type="EMBL" id="KAG7661387.1"/>
    </source>
</evidence>